<evidence type="ECO:0000313" key="5">
    <source>
        <dbReference type="EMBL" id="RTE65753.1"/>
    </source>
</evidence>
<dbReference type="SUPFAM" id="SSF46894">
    <property type="entry name" value="C-terminal effector domain of the bipartite response regulators"/>
    <property type="match status" value="1"/>
</dbReference>
<dbReference type="GO" id="GO:0003677">
    <property type="term" value="F:DNA binding"/>
    <property type="evidence" value="ECO:0007669"/>
    <property type="project" value="UniProtKB-KW"/>
</dbReference>
<name>A0A430KQY6_9GAMM</name>
<dbReference type="SMART" id="SM00421">
    <property type="entry name" value="HTH_LUXR"/>
    <property type="match status" value="1"/>
</dbReference>
<proteinExistence type="predicted"/>
<protein>
    <submittedName>
        <fullName evidence="5">LuxR family transcriptional regulator</fullName>
    </submittedName>
</protein>
<dbReference type="Pfam" id="PF00196">
    <property type="entry name" value="GerE"/>
    <property type="match status" value="1"/>
</dbReference>
<dbReference type="GO" id="GO:0006355">
    <property type="term" value="P:regulation of DNA-templated transcription"/>
    <property type="evidence" value="ECO:0007669"/>
    <property type="project" value="InterPro"/>
</dbReference>
<evidence type="ECO:0000259" key="4">
    <source>
        <dbReference type="PROSITE" id="PS50043"/>
    </source>
</evidence>
<organism evidence="5 6">
    <name type="scientific">Amphritea opalescens</name>
    <dbReference type="NCBI Taxonomy" id="2490544"/>
    <lineage>
        <taxon>Bacteria</taxon>
        <taxon>Pseudomonadati</taxon>
        <taxon>Pseudomonadota</taxon>
        <taxon>Gammaproteobacteria</taxon>
        <taxon>Oceanospirillales</taxon>
        <taxon>Oceanospirillaceae</taxon>
        <taxon>Amphritea</taxon>
    </lineage>
</organism>
<feature type="domain" description="HTH luxR-type" evidence="4">
    <location>
        <begin position="194"/>
        <end position="259"/>
    </location>
</feature>
<accession>A0A430KQY6</accession>
<dbReference type="Gene3D" id="1.10.10.10">
    <property type="entry name" value="Winged helix-like DNA-binding domain superfamily/Winged helix DNA-binding domain"/>
    <property type="match status" value="1"/>
</dbReference>
<keyword evidence="3" id="KW-0804">Transcription</keyword>
<dbReference type="EMBL" id="RQXW01000008">
    <property type="protein sequence ID" value="RTE65753.1"/>
    <property type="molecule type" value="Genomic_DNA"/>
</dbReference>
<dbReference type="OrthoDB" id="343383at2"/>
<dbReference type="AlphaFoldDB" id="A0A430KQY6"/>
<dbReference type="InterPro" id="IPR000792">
    <property type="entry name" value="Tscrpt_reg_LuxR_C"/>
</dbReference>
<dbReference type="PANTHER" id="PTHR44688">
    <property type="entry name" value="DNA-BINDING TRANSCRIPTIONAL ACTIVATOR DEVR_DOSR"/>
    <property type="match status" value="1"/>
</dbReference>
<dbReference type="PANTHER" id="PTHR44688:SF16">
    <property type="entry name" value="DNA-BINDING TRANSCRIPTIONAL ACTIVATOR DEVR_DOSR"/>
    <property type="match status" value="1"/>
</dbReference>
<dbReference type="InterPro" id="IPR016032">
    <property type="entry name" value="Sig_transdc_resp-reg_C-effctor"/>
</dbReference>
<dbReference type="PROSITE" id="PS00622">
    <property type="entry name" value="HTH_LUXR_1"/>
    <property type="match status" value="1"/>
</dbReference>
<keyword evidence="6" id="KW-1185">Reference proteome</keyword>
<dbReference type="InterPro" id="IPR036388">
    <property type="entry name" value="WH-like_DNA-bd_sf"/>
</dbReference>
<evidence type="ECO:0000313" key="6">
    <source>
        <dbReference type="Proteomes" id="UP000283087"/>
    </source>
</evidence>
<comment type="caution">
    <text evidence="5">The sequence shown here is derived from an EMBL/GenBank/DDBJ whole genome shotgun (WGS) entry which is preliminary data.</text>
</comment>
<keyword evidence="2" id="KW-0238">DNA-binding</keyword>
<evidence type="ECO:0000256" key="2">
    <source>
        <dbReference type="ARBA" id="ARBA00023125"/>
    </source>
</evidence>
<reference evidence="5 6" key="1">
    <citation type="submission" date="2018-11" db="EMBL/GenBank/DDBJ databases">
        <title>The draft genome sequence of Amphritea opalescens ANRC-JH13T.</title>
        <authorList>
            <person name="Fang Z."/>
            <person name="Zhang Y."/>
            <person name="Han X."/>
        </authorList>
    </citation>
    <scope>NUCLEOTIDE SEQUENCE [LARGE SCALE GENOMIC DNA]</scope>
    <source>
        <strain evidence="5 6">ANRC-JH13</strain>
    </source>
</reference>
<evidence type="ECO:0000256" key="1">
    <source>
        <dbReference type="ARBA" id="ARBA00023015"/>
    </source>
</evidence>
<evidence type="ECO:0000256" key="3">
    <source>
        <dbReference type="ARBA" id="ARBA00023163"/>
    </source>
</evidence>
<keyword evidence="1" id="KW-0805">Transcription regulation</keyword>
<sequence length="259" mass="29432">MDEITDPALLDSIAEVIIALGSAGFPAKLLKQINHAVEVNHLSLVHLEANSKVTYVFSASDTQVNITKTMQQLYLSIYYRLDPNKDFLDHFENDHQILIRRLQPQDITDLDYRQLWYERMGIVDRLSILTRADNGLYCLNLFRTDKGFSDHDVAVIKTLSSVLSALSVRQTRLSGSLSSFMTRDTQIATLIERLETIDDSLTKREKEVCSRILLGMSSEGIALDLAIKMQSVQTYRKRAYARLSITSQNELFSLCLTHV</sequence>
<dbReference type="PROSITE" id="PS50043">
    <property type="entry name" value="HTH_LUXR_2"/>
    <property type="match status" value="1"/>
</dbReference>
<dbReference type="RefSeq" id="WP_126158676.1">
    <property type="nucleotide sequence ID" value="NZ_RQXW01000008.1"/>
</dbReference>
<dbReference type="Proteomes" id="UP000283087">
    <property type="component" value="Unassembled WGS sequence"/>
</dbReference>
<gene>
    <name evidence="5" type="ORF">EH243_10810</name>
</gene>